<dbReference type="AlphaFoldDB" id="F0JKB3"/>
<evidence type="ECO:0008006" key="3">
    <source>
        <dbReference type="Google" id="ProtNLM"/>
    </source>
</evidence>
<dbReference type="EMBL" id="CP003220">
    <property type="protein sequence ID" value="EGB16362.1"/>
    <property type="molecule type" value="Genomic_DNA"/>
</dbReference>
<reference evidence="1 2" key="1">
    <citation type="journal article" date="2011" name="J. Bacteriol.">
        <title>Genome sequence of the mercury-methylating strain Desulfovibrio desulfuricans ND132.</title>
        <authorList>
            <person name="Brown S.D."/>
            <person name="Gilmour C.C."/>
            <person name="Kucken A.M."/>
            <person name="Wall J.D."/>
            <person name="Elias D.A."/>
            <person name="Brandt C.C."/>
            <person name="Podar M."/>
            <person name="Chertkov O."/>
            <person name="Held B."/>
            <person name="Bruce D.C."/>
            <person name="Detter J.C."/>
            <person name="Tapia R."/>
            <person name="Han C.S."/>
            <person name="Goodwin L.A."/>
            <person name="Cheng J.F."/>
            <person name="Pitluck S."/>
            <person name="Woyke T."/>
            <person name="Mikhailova N."/>
            <person name="Ivanova N.N."/>
            <person name="Han J."/>
            <person name="Lucas S."/>
            <person name="Lapidus A.L."/>
            <person name="Land M.L."/>
            <person name="Hauser L.J."/>
            <person name="Palumbo A.V."/>
        </authorList>
    </citation>
    <scope>NUCLEOTIDE SEQUENCE [LARGE SCALE GENOMIC DNA]</scope>
    <source>
        <strain evidence="1 2">ND132</strain>
    </source>
</reference>
<evidence type="ECO:0000313" key="2">
    <source>
        <dbReference type="Proteomes" id="UP000007845"/>
    </source>
</evidence>
<organism evidence="1 2">
    <name type="scientific">Pseudodesulfovibrio mercurii</name>
    <dbReference type="NCBI Taxonomy" id="641491"/>
    <lineage>
        <taxon>Bacteria</taxon>
        <taxon>Pseudomonadati</taxon>
        <taxon>Thermodesulfobacteriota</taxon>
        <taxon>Desulfovibrionia</taxon>
        <taxon>Desulfovibrionales</taxon>
        <taxon>Desulfovibrionaceae</taxon>
    </lineage>
</organism>
<evidence type="ECO:0000313" key="1">
    <source>
        <dbReference type="EMBL" id="EGB16362.1"/>
    </source>
</evidence>
<dbReference type="KEGG" id="ddn:DND132_3159"/>
<dbReference type="STRING" id="641491.DND132_3159"/>
<dbReference type="OrthoDB" id="5465025at2"/>
<sequence length="124" mass="14152">MTASVSIMPCADHLRVTVVGDIRSIDEIIHFSTRYRAAARQYGLRGILLDYRRAVFHLDYHDLLELAEYAADRHFQLDGLRLAALCAPEHLAQHRRYETIAANRSTAYLVFTDETEAMDRLSAS</sequence>
<name>F0JKB3_9BACT</name>
<dbReference type="RefSeq" id="WP_014323786.1">
    <property type="nucleotide sequence ID" value="NC_016803.1"/>
</dbReference>
<dbReference type="Proteomes" id="UP000007845">
    <property type="component" value="Chromosome"/>
</dbReference>
<gene>
    <name evidence="1" type="ORF">DND132_3159</name>
</gene>
<dbReference type="SMR" id="F0JKB3"/>
<protein>
    <recommendedName>
        <fullName evidence="3">STAS domain-containing protein</fullName>
    </recommendedName>
</protein>
<accession>F0JKB3</accession>
<keyword evidence="2" id="KW-1185">Reference proteome</keyword>
<proteinExistence type="predicted"/>
<dbReference type="HOGENOM" id="CLU_2000209_0_0_7"/>